<accession>A0AC34RQ68</accession>
<evidence type="ECO:0000313" key="1">
    <source>
        <dbReference type="Proteomes" id="UP000887576"/>
    </source>
</evidence>
<dbReference type="WBParaSite" id="JU765_v2.g8593.t1">
    <property type="protein sequence ID" value="JU765_v2.g8593.t1"/>
    <property type="gene ID" value="JU765_v2.g8593"/>
</dbReference>
<proteinExistence type="predicted"/>
<reference evidence="2" key="1">
    <citation type="submission" date="2022-11" db="UniProtKB">
        <authorList>
            <consortium name="WormBaseParasite"/>
        </authorList>
    </citation>
    <scope>IDENTIFICATION</scope>
</reference>
<sequence>MPLSKVDSGAANNVIASKKSKGKNSPTINDKSRTRKLKSLSPIIAFVGRVVVVRIRDGTSYIGVCVDPDANGKVKFQNVHKMPEIGFEEFVMPLDIVDNELLIPREDIIDMDVKIGPPSRRFATDGEYGGNSEEKNIDPNEFQEWNDDGAVFVEAETHGSGWSVDEMLKANEKLGVRSTYAEDMSQYTTCDPVGTEEERAHAEEVARQIERDARSKHMAFLENDDEERDLDKETNVDVGQDQSNKRFNRNQQRGGRGNNYRDGDNWRGPNRPANNNRGRQEFKSQRDRIKAAGGNEQRRNQNDDRGYQNNVSGNRKRTEDLRSWGNEFNNAYQSQSATPPAVETPQSISTSPTQQKTEPQQEKQPTPPPSQELSPKNDGTQVSESTEKKFQFNPNAKAFVPNAAKPFVPIVTMPPPPVTNYVIAQMPQTPNMVPAYIPHVPVGYPSQMNQNMQAPPPLIAQPGNMAMQNEMQPNYVPQQPSMVVPIPTNVPPPPIIPQNMPIQQQQQRNNGRKMQNNHQGPQRMMQQQINPTSFQNLMPQTVFQMAPVSLSGPNNMQFSQMPRAVGPGNQFVIFPSGMVPYFPRQEFHDPNMMSQPATPIPANQPASPPMNQMSMGIPQQVSQQKPPVTVNFVPNYSNNQQIRGITPLMGINNVPPQNQHMPHRKPVPRRRNE</sequence>
<evidence type="ECO:0000313" key="2">
    <source>
        <dbReference type="WBParaSite" id="JU765_v2.g8593.t1"/>
    </source>
</evidence>
<name>A0AC34RQ68_9BILA</name>
<organism evidence="1 2">
    <name type="scientific">Panagrolaimus sp. JU765</name>
    <dbReference type="NCBI Taxonomy" id="591449"/>
    <lineage>
        <taxon>Eukaryota</taxon>
        <taxon>Metazoa</taxon>
        <taxon>Ecdysozoa</taxon>
        <taxon>Nematoda</taxon>
        <taxon>Chromadorea</taxon>
        <taxon>Rhabditida</taxon>
        <taxon>Tylenchina</taxon>
        <taxon>Panagrolaimomorpha</taxon>
        <taxon>Panagrolaimoidea</taxon>
        <taxon>Panagrolaimidae</taxon>
        <taxon>Panagrolaimus</taxon>
    </lineage>
</organism>
<dbReference type="Proteomes" id="UP000887576">
    <property type="component" value="Unplaced"/>
</dbReference>
<protein>
    <submittedName>
        <fullName evidence="2">LsmAD domain-containing protein</fullName>
    </submittedName>
</protein>